<keyword evidence="5" id="KW-0336">GPI-anchor</keyword>
<evidence type="ECO:0000256" key="3">
    <source>
        <dbReference type="ARBA" id="ARBA00009431"/>
    </source>
</evidence>
<keyword evidence="9 15" id="KW-0378">Hydrolase</keyword>
<evidence type="ECO:0000256" key="4">
    <source>
        <dbReference type="ARBA" id="ARBA00022475"/>
    </source>
</evidence>
<dbReference type="InterPro" id="IPR033124">
    <property type="entry name" value="Ser_caboxypep_his_AS"/>
</dbReference>
<evidence type="ECO:0000256" key="15">
    <source>
        <dbReference type="RuleBase" id="RU361156"/>
    </source>
</evidence>
<comment type="similarity">
    <text evidence="3 15">Belongs to the peptidase S10 family.</text>
</comment>
<dbReference type="PANTHER" id="PTHR11802">
    <property type="entry name" value="SERINE PROTEASE FAMILY S10 SERINE CARBOXYPEPTIDASE"/>
    <property type="match status" value="1"/>
</dbReference>
<keyword evidence="10" id="KW-0843">Virulence</keyword>
<evidence type="ECO:0000256" key="1">
    <source>
        <dbReference type="ARBA" id="ARBA00001003"/>
    </source>
</evidence>
<keyword evidence="17" id="KW-1185">Reference proteome</keyword>
<dbReference type="OrthoDB" id="443318at2759"/>
<dbReference type="InterPro" id="IPR018202">
    <property type="entry name" value="Ser_caboxypep_ser_AS"/>
</dbReference>
<dbReference type="PRINTS" id="PR00724">
    <property type="entry name" value="CRBOXYPTASEC"/>
</dbReference>
<evidence type="ECO:0000256" key="8">
    <source>
        <dbReference type="ARBA" id="ARBA00022729"/>
    </source>
</evidence>
<protein>
    <recommendedName>
        <fullName evidence="15">Carboxypeptidase</fullName>
        <ecNumber evidence="15">3.4.16.-</ecNumber>
    </recommendedName>
</protein>
<dbReference type="Pfam" id="PF00450">
    <property type="entry name" value="Peptidase_S10"/>
    <property type="match status" value="1"/>
</dbReference>
<keyword evidence="6 15" id="KW-0121">Carboxypeptidase</keyword>
<comment type="function">
    <text evidence="14">Extracellular serine carboxypeptidase that contributes to pathogenicity.</text>
</comment>
<evidence type="ECO:0000256" key="11">
    <source>
        <dbReference type="ARBA" id="ARBA00023136"/>
    </source>
</evidence>
<dbReference type="GO" id="GO:0000324">
    <property type="term" value="C:fungal-type vacuole"/>
    <property type="evidence" value="ECO:0007669"/>
    <property type="project" value="TreeGrafter"/>
</dbReference>
<keyword evidence="7 15" id="KW-0645">Protease</keyword>
<evidence type="ECO:0000256" key="12">
    <source>
        <dbReference type="ARBA" id="ARBA00023180"/>
    </source>
</evidence>
<comment type="subcellular location">
    <subcellularLocation>
        <location evidence="2">Cell membrane</location>
        <topology evidence="2">Lipid-anchor</topology>
        <topology evidence="2">GPI-anchor</topology>
    </subcellularLocation>
</comment>
<dbReference type="Gene3D" id="3.40.50.1820">
    <property type="entry name" value="alpha/beta hydrolase"/>
    <property type="match status" value="1"/>
</dbReference>
<comment type="catalytic activity">
    <reaction evidence="1">
        <text>Preferential release of a C-terminal arginine or lysine residue.</text>
        <dbReference type="EC" id="3.4.16.6"/>
    </reaction>
</comment>
<evidence type="ECO:0000256" key="5">
    <source>
        <dbReference type="ARBA" id="ARBA00022622"/>
    </source>
</evidence>
<dbReference type="EC" id="3.4.16.-" evidence="15"/>
<dbReference type="GO" id="GO:0098552">
    <property type="term" value="C:side of membrane"/>
    <property type="evidence" value="ECO:0007669"/>
    <property type="project" value="UniProtKB-KW"/>
</dbReference>
<dbReference type="InterPro" id="IPR001563">
    <property type="entry name" value="Peptidase_S10"/>
</dbReference>
<evidence type="ECO:0000256" key="10">
    <source>
        <dbReference type="ARBA" id="ARBA00023026"/>
    </source>
</evidence>
<evidence type="ECO:0000256" key="13">
    <source>
        <dbReference type="ARBA" id="ARBA00023288"/>
    </source>
</evidence>
<gene>
    <name evidence="16" type="ORF">AJ80_02551</name>
</gene>
<feature type="signal peptide" evidence="15">
    <location>
        <begin position="1"/>
        <end position="19"/>
    </location>
</feature>
<name>A0A2B7YQV8_POLH7</name>
<dbReference type="PROSITE" id="PS00131">
    <property type="entry name" value="CARBOXYPEPT_SER_SER"/>
    <property type="match status" value="1"/>
</dbReference>
<dbReference type="GO" id="GO:0006508">
    <property type="term" value="P:proteolysis"/>
    <property type="evidence" value="ECO:0007669"/>
    <property type="project" value="UniProtKB-KW"/>
</dbReference>
<dbReference type="STRING" id="1447883.A0A2B7YQV8"/>
<keyword evidence="11" id="KW-0472">Membrane</keyword>
<dbReference type="GO" id="GO:0004185">
    <property type="term" value="F:serine-type carboxypeptidase activity"/>
    <property type="evidence" value="ECO:0007669"/>
    <property type="project" value="UniProtKB-UniRule"/>
</dbReference>
<accession>A0A2B7YQV8</accession>
<dbReference type="EMBL" id="PDNA01000024">
    <property type="protein sequence ID" value="PGH23441.1"/>
    <property type="molecule type" value="Genomic_DNA"/>
</dbReference>
<reference evidence="16 17" key="1">
    <citation type="submission" date="2017-10" db="EMBL/GenBank/DDBJ databases">
        <title>Comparative genomics in systemic dimorphic fungi from Ajellomycetaceae.</title>
        <authorList>
            <person name="Munoz J.F."/>
            <person name="Mcewen J.G."/>
            <person name="Clay O.K."/>
            <person name="Cuomo C.A."/>
        </authorList>
    </citation>
    <scope>NUCLEOTIDE SEQUENCE [LARGE SCALE GENOMIC DNA]</scope>
    <source>
        <strain evidence="16 17">UAMH7299</strain>
    </source>
</reference>
<evidence type="ECO:0000256" key="9">
    <source>
        <dbReference type="ARBA" id="ARBA00022801"/>
    </source>
</evidence>
<evidence type="ECO:0000256" key="14">
    <source>
        <dbReference type="ARBA" id="ARBA00037356"/>
    </source>
</evidence>
<evidence type="ECO:0000256" key="2">
    <source>
        <dbReference type="ARBA" id="ARBA00004609"/>
    </source>
</evidence>
<evidence type="ECO:0000313" key="16">
    <source>
        <dbReference type="EMBL" id="PGH23441.1"/>
    </source>
</evidence>
<keyword evidence="4" id="KW-1003">Cell membrane</keyword>
<sequence>MHISGWFAAVAALAGIATAQYFPPFASGMTKVEPRANGVSITYKQTRICETTPGVKAFSGYVHFSPGTLEPVAQQNYSVNIFFWYFEARKDPTNAPLSMWLNGGPGTSSMAGALTENGPCFVNPDSKTTTLNPFSWNNEVNMLYIDQPNQVGFSYDTPTNVTLDTFDQEYTPIEDFSLGIPQQNNTFYVGTAPSQDPHATANNTMNAARTLWQFTQVWFQEFPEYQKCKNDKVSLWAESYGGKYAPAFASLIQQRNQQIKARAITDPTKTHIINLDTVGIVGGCIDSLVQMLPTAEFAYNNTYNIKAVNETTYKKAVESYKKPGGCRDLIENCRSLAAEGDPEFVGNNDTVNAACGKADQFCQNNVKHPYFLGGRSYYDITRVTPDIFPGVFFFGYLNQYDVMADLGAQTNYTPIALAVPTMFMSQGDYVRGGTRGSYLNDLANLLDAGVKIAFMYGDRDYVCNWVGGEQASLAINYTNTAQFHAAGYTNIQSNATYIGGQVRQYGNFSFSRVFQAGHMVPSYQPETAYEIFQRVMFNRDVATGLSDTARDASYATTGSPTSFQVKNEAPPIPAPTCYVLAILDTCTEEHAESLRNGTAVVRDYILVDKDTKHFWSEEYQ</sequence>
<organism evidence="16 17">
    <name type="scientific">Polytolypa hystricis (strain UAMH7299)</name>
    <dbReference type="NCBI Taxonomy" id="1447883"/>
    <lineage>
        <taxon>Eukaryota</taxon>
        <taxon>Fungi</taxon>
        <taxon>Dikarya</taxon>
        <taxon>Ascomycota</taxon>
        <taxon>Pezizomycotina</taxon>
        <taxon>Eurotiomycetes</taxon>
        <taxon>Eurotiomycetidae</taxon>
        <taxon>Onygenales</taxon>
        <taxon>Onygenales incertae sedis</taxon>
        <taxon>Polytolypa</taxon>
    </lineage>
</organism>
<evidence type="ECO:0000313" key="17">
    <source>
        <dbReference type="Proteomes" id="UP000224634"/>
    </source>
</evidence>
<evidence type="ECO:0000256" key="7">
    <source>
        <dbReference type="ARBA" id="ARBA00022670"/>
    </source>
</evidence>
<keyword evidence="13" id="KW-0449">Lipoprotein</keyword>
<keyword evidence="12" id="KW-0325">Glycoprotein</keyword>
<feature type="chain" id="PRO_5011834073" description="Carboxypeptidase" evidence="15">
    <location>
        <begin position="20"/>
        <end position="620"/>
    </location>
</feature>
<dbReference type="InterPro" id="IPR029058">
    <property type="entry name" value="AB_hydrolase_fold"/>
</dbReference>
<dbReference type="SUPFAM" id="SSF53474">
    <property type="entry name" value="alpha/beta-Hydrolases"/>
    <property type="match status" value="1"/>
</dbReference>
<dbReference type="Proteomes" id="UP000224634">
    <property type="component" value="Unassembled WGS sequence"/>
</dbReference>
<evidence type="ECO:0000256" key="6">
    <source>
        <dbReference type="ARBA" id="ARBA00022645"/>
    </source>
</evidence>
<proteinExistence type="inferred from homology"/>
<keyword evidence="8 15" id="KW-0732">Signal</keyword>
<dbReference type="PANTHER" id="PTHR11802:SF189">
    <property type="entry name" value="CARBOXYPEPTIDASE"/>
    <property type="match status" value="1"/>
</dbReference>
<dbReference type="AlphaFoldDB" id="A0A2B7YQV8"/>
<dbReference type="GO" id="GO:0005886">
    <property type="term" value="C:plasma membrane"/>
    <property type="evidence" value="ECO:0007669"/>
    <property type="project" value="UniProtKB-SubCell"/>
</dbReference>
<comment type="caution">
    <text evidence="16">The sequence shown here is derived from an EMBL/GenBank/DDBJ whole genome shotgun (WGS) entry which is preliminary data.</text>
</comment>
<dbReference type="PROSITE" id="PS00560">
    <property type="entry name" value="CARBOXYPEPT_SER_HIS"/>
    <property type="match status" value="1"/>
</dbReference>